<dbReference type="InterPro" id="IPR002750">
    <property type="entry name" value="CobE/GbiG_C"/>
</dbReference>
<dbReference type="STRING" id="667014.Thein_1897"/>
<evidence type="ECO:0000256" key="5">
    <source>
        <dbReference type="ARBA" id="ARBA00022691"/>
    </source>
</evidence>
<comment type="pathway">
    <text evidence="1">Cofactor biosynthesis; adenosylcobalamin biosynthesis.</text>
</comment>
<dbReference type="OrthoDB" id="9772960at2"/>
<keyword evidence="5" id="KW-0949">S-adenosyl-L-methionine</keyword>
<sequence length="571" mass="62756">MNNKVVVFYISSKGKALAEKIADFFPEADIFPFSYQKLKSCFYESRAIIFIGASGIAVRKISPLLEDKKKDPAVLVLDEAGRFVISLVSGHLGGANSLAREIAACLNSTPVITTASDISELPALDLWAKKHELIFEPEELIPKTTSRYIEEKGLKVYTETKVPLLETFELTNELEEAHLVVGYHYFENFSGLYARPKRLIVGMGFHEGVSEEKLFTALKKVFEKHRLSLLSIKKLATLERKAKSPGFKALAQRLNAEALAVTPKKINVIITQAGLKDSMAKKHTEVRAVAEPAALSGSQGDRLLIPKQKQDGVTIAVAEIPPPPGKLWVVGLGPGSLEELTPRARKALRQAEKVVGYKTYVTLVEKLLQDKEVFTSGMTQEVDRVTLALNLALEGFEVALVSGGDPGIYGMAGLVFELMKEKELMGRIPVEIIPGITSASAGAARLGAPLMHDFACISLSDRLTPWEIIEKRLRAAAQADFVIVLYNPRSKGRKEHLARAKDIILEFRPEDTPVGIAKAIGRKDESLKITTLTALNPEDVDMQTTVFIGSSSSFILENLMVTPRGYKGKRY</sequence>
<dbReference type="Gene3D" id="3.40.50.11220">
    <property type="match status" value="1"/>
</dbReference>
<evidence type="ECO:0000313" key="10">
    <source>
        <dbReference type="Proteomes" id="UP000006793"/>
    </source>
</evidence>
<dbReference type="GO" id="GO:0032259">
    <property type="term" value="P:methylation"/>
    <property type="evidence" value="ECO:0007669"/>
    <property type="project" value="UniProtKB-KW"/>
</dbReference>
<proteinExistence type="predicted"/>
<dbReference type="Pfam" id="PF00590">
    <property type="entry name" value="TP_methylase"/>
    <property type="match status" value="1"/>
</dbReference>
<reference evidence="9 10" key="2">
    <citation type="journal article" date="2012" name="Stand. Genomic Sci.">
        <title>Complete genome sequence of the thermophilic sulfate-reducing ocean bacterium Thermodesulfatator indicus type strain (CIR29812(T)).</title>
        <authorList>
            <person name="Anderson I."/>
            <person name="Saunders E."/>
            <person name="Lapidus A."/>
            <person name="Nolan M."/>
            <person name="Lucas S."/>
            <person name="Tice H."/>
            <person name="Del Rio T.G."/>
            <person name="Cheng J.F."/>
            <person name="Han C."/>
            <person name="Tapia R."/>
            <person name="Goodwin L.A."/>
            <person name="Pitluck S."/>
            <person name="Liolios K."/>
            <person name="Mavromatis K."/>
            <person name="Pagani I."/>
            <person name="Ivanova N."/>
            <person name="Mikhailova N."/>
            <person name="Pati A."/>
            <person name="Chen A."/>
            <person name="Palaniappan K."/>
            <person name="Land M."/>
            <person name="Hauser L."/>
            <person name="Jeffries C.D."/>
            <person name="Chang Y.J."/>
            <person name="Brambilla E.M."/>
            <person name="Rohde M."/>
            <person name="Spring S."/>
            <person name="Goker M."/>
            <person name="Detter J.C."/>
            <person name="Woyke T."/>
            <person name="Bristow J."/>
            <person name="Eisen J.A."/>
            <person name="Markowitz V."/>
            <person name="Hugenholtz P."/>
            <person name="Kyrpides N.C."/>
            <person name="Klenk H.P."/>
        </authorList>
    </citation>
    <scope>NUCLEOTIDE SEQUENCE [LARGE SCALE GENOMIC DNA]</scope>
    <source>
        <strain evidence="10">DSM 15286 / JCM 11887 / CIR29812</strain>
    </source>
</reference>
<dbReference type="Gene3D" id="3.30.950.10">
    <property type="entry name" value="Methyltransferase, Cobalt-precorrin-4 Transmethylase, Domain 2"/>
    <property type="match status" value="1"/>
</dbReference>
<dbReference type="InterPro" id="IPR036518">
    <property type="entry name" value="CobE/GbiG_C_sf"/>
</dbReference>
<dbReference type="UniPathway" id="UPA00148"/>
<evidence type="ECO:0000259" key="6">
    <source>
        <dbReference type="Pfam" id="PF00590"/>
    </source>
</evidence>
<dbReference type="SUPFAM" id="SSF159664">
    <property type="entry name" value="CobE/GbiG C-terminal domain-like"/>
    <property type="match status" value="1"/>
</dbReference>
<keyword evidence="3" id="KW-0489">Methyltransferase</keyword>
<dbReference type="RefSeq" id="WP_013908491.1">
    <property type="nucleotide sequence ID" value="NC_015681.1"/>
</dbReference>
<feature type="domain" description="Tetrapyrrole methylase" evidence="6">
    <location>
        <begin position="326"/>
        <end position="535"/>
    </location>
</feature>
<evidence type="ECO:0000256" key="3">
    <source>
        <dbReference type="ARBA" id="ARBA00022603"/>
    </source>
</evidence>
<dbReference type="InterPro" id="IPR051810">
    <property type="entry name" value="Precorrin_MeTrfase"/>
</dbReference>
<dbReference type="PANTHER" id="PTHR47036">
    <property type="entry name" value="COBALT-FACTOR III C(17)-METHYLTRANSFERASE-RELATED"/>
    <property type="match status" value="1"/>
</dbReference>
<dbReference type="InterPro" id="IPR006363">
    <property type="entry name" value="Cbl_synth_CobJ/CibH_dom"/>
</dbReference>
<dbReference type="SUPFAM" id="SSF53790">
    <property type="entry name" value="Tetrapyrrole methylase"/>
    <property type="match status" value="1"/>
</dbReference>
<dbReference type="HOGENOM" id="CLU_009721_2_1_0"/>
<dbReference type="Gene3D" id="3.40.1010.10">
    <property type="entry name" value="Cobalt-precorrin-4 Transmethylase, Domain 1"/>
    <property type="match status" value="1"/>
</dbReference>
<evidence type="ECO:0000256" key="1">
    <source>
        <dbReference type="ARBA" id="ARBA00004953"/>
    </source>
</evidence>
<dbReference type="Proteomes" id="UP000006793">
    <property type="component" value="Chromosome"/>
</dbReference>
<dbReference type="KEGG" id="tid:Thein_1897"/>
<dbReference type="PaxDb" id="667014-Thein_1897"/>
<feature type="domain" description="CobE/GbiG C-terminal" evidence="7">
    <location>
        <begin position="199"/>
        <end position="318"/>
    </location>
</feature>
<name>F8ACB5_THEID</name>
<keyword evidence="4" id="KW-0808">Transferase</keyword>
<organism evidence="9 10">
    <name type="scientific">Thermodesulfatator indicus (strain DSM 15286 / JCM 11887 / CIR29812)</name>
    <dbReference type="NCBI Taxonomy" id="667014"/>
    <lineage>
        <taxon>Bacteria</taxon>
        <taxon>Pseudomonadati</taxon>
        <taxon>Thermodesulfobacteriota</taxon>
        <taxon>Thermodesulfobacteria</taxon>
        <taxon>Thermodesulfobacteriales</taxon>
        <taxon>Thermodesulfatatoraceae</taxon>
        <taxon>Thermodesulfatator</taxon>
    </lineage>
</organism>
<dbReference type="InterPro" id="IPR038029">
    <property type="entry name" value="GbiG_N_sf"/>
</dbReference>
<keyword evidence="2" id="KW-0169">Cobalamin biosynthesis</keyword>
<evidence type="ECO:0000259" key="7">
    <source>
        <dbReference type="Pfam" id="PF01890"/>
    </source>
</evidence>
<dbReference type="Gene3D" id="3.30.420.180">
    <property type="entry name" value="CobE/GbiG C-terminal domain"/>
    <property type="match status" value="1"/>
</dbReference>
<dbReference type="PATRIC" id="fig|667014.3.peg.1952"/>
<dbReference type="GO" id="GO:0009236">
    <property type="term" value="P:cobalamin biosynthetic process"/>
    <property type="evidence" value="ECO:0007669"/>
    <property type="project" value="UniProtKB-UniPathway"/>
</dbReference>
<evidence type="ECO:0000259" key="8">
    <source>
        <dbReference type="Pfam" id="PF11760"/>
    </source>
</evidence>
<dbReference type="EMBL" id="CP002683">
    <property type="protein sequence ID" value="AEH45752.1"/>
    <property type="molecule type" value="Genomic_DNA"/>
</dbReference>
<evidence type="ECO:0000256" key="2">
    <source>
        <dbReference type="ARBA" id="ARBA00022573"/>
    </source>
</evidence>
<dbReference type="GO" id="GO:0008168">
    <property type="term" value="F:methyltransferase activity"/>
    <property type="evidence" value="ECO:0007669"/>
    <property type="project" value="UniProtKB-KW"/>
</dbReference>
<dbReference type="CDD" id="cd11646">
    <property type="entry name" value="Precorrin_3B_C17_MT"/>
    <property type="match status" value="1"/>
</dbReference>
<reference evidence="10" key="1">
    <citation type="submission" date="2011-04" db="EMBL/GenBank/DDBJ databases">
        <title>The complete genome of Thermodesulfatator indicus DSM 15286.</title>
        <authorList>
            <person name="Lucas S."/>
            <person name="Copeland A."/>
            <person name="Lapidus A."/>
            <person name="Bruce D."/>
            <person name="Goodwin L."/>
            <person name="Pitluck S."/>
            <person name="Peters L."/>
            <person name="Kyrpides N."/>
            <person name="Mavromatis K."/>
            <person name="Pagani I."/>
            <person name="Ivanova N."/>
            <person name="Saunders L."/>
            <person name="Detter J.C."/>
            <person name="Tapia R."/>
            <person name="Han C."/>
            <person name="Land M."/>
            <person name="Hauser L."/>
            <person name="Markowitz V."/>
            <person name="Cheng J.-F."/>
            <person name="Hugenholtz P."/>
            <person name="Woyke T."/>
            <person name="Wu D."/>
            <person name="Spring S."/>
            <person name="Schroeder M."/>
            <person name="Brambilla E."/>
            <person name="Klenk H.-P."/>
            <person name="Eisen J.A."/>
        </authorList>
    </citation>
    <scope>NUCLEOTIDE SEQUENCE [LARGE SCALE GENOMIC DNA]</scope>
    <source>
        <strain evidence="10">DSM 15286 / JCM 11887 / CIR29812</strain>
    </source>
</reference>
<keyword evidence="10" id="KW-1185">Reference proteome</keyword>
<dbReference type="InterPro" id="IPR000878">
    <property type="entry name" value="4pyrrol_Mease"/>
</dbReference>
<dbReference type="InterPro" id="IPR014777">
    <property type="entry name" value="4pyrrole_Mease_sub1"/>
</dbReference>
<dbReference type="eggNOG" id="COG1010">
    <property type="taxonomic scope" value="Bacteria"/>
</dbReference>
<protein>
    <submittedName>
        <fullName evidence="9">Precorrin-3B C17-methyltransferase</fullName>
    </submittedName>
</protein>
<gene>
    <name evidence="9" type="ordered locus">Thein_1897</name>
</gene>
<dbReference type="SUPFAM" id="SSF159672">
    <property type="entry name" value="CbiG N-terminal domain-like"/>
    <property type="match status" value="1"/>
</dbReference>
<evidence type="ECO:0000256" key="4">
    <source>
        <dbReference type="ARBA" id="ARBA00022679"/>
    </source>
</evidence>
<accession>F8ACB5</accession>
<dbReference type="InterPro" id="IPR035996">
    <property type="entry name" value="4pyrrol_Methylase_sf"/>
</dbReference>
<dbReference type="InterPro" id="IPR014776">
    <property type="entry name" value="4pyrrole_Mease_sub2"/>
</dbReference>
<dbReference type="InParanoid" id="F8ACB5"/>
<dbReference type="NCBIfam" id="TIGR01466">
    <property type="entry name" value="cobJ_cbiH"/>
    <property type="match status" value="1"/>
</dbReference>
<dbReference type="eggNOG" id="COG2073">
    <property type="taxonomic scope" value="Bacteria"/>
</dbReference>
<dbReference type="PANTHER" id="PTHR47036:SF1">
    <property type="entry name" value="COBALT-FACTOR III C(17)-METHYLTRANSFERASE-RELATED"/>
    <property type="match status" value="1"/>
</dbReference>
<feature type="domain" description="Cobalamin synthesis G N-terminal" evidence="8">
    <location>
        <begin position="38"/>
        <end position="117"/>
    </location>
</feature>
<evidence type="ECO:0000313" key="9">
    <source>
        <dbReference type="EMBL" id="AEH45752.1"/>
    </source>
</evidence>
<dbReference type="InterPro" id="IPR021744">
    <property type="entry name" value="CbiG_N"/>
</dbReference>
<dbReference type="Pfam" id="PF11760">
    <property type="entry name" value="CbiG_N"/>
    <property type="match status" value="1"/>
</dbReference>
<dbReference type="Pfam" id="PF01890">
    <property type="entry name" value="CbiG_C"/>
    <property type="match status" value="1"/>
</dbReference>
<dbReference type="AlphaFoldDB" id="F8ACB5"/>